<organism evidence="1 2">
    <name type="scientific">Phytophthora megakarya</name>
    <dbReference type="NCBI Taxonomy" id="4795"/>
    <lineage>
        <taxon>Eukaryota</taxon>
        <taxon>Sar</taxon>
        <taxon>Stramenopiles</taxon>
        <taxon>Oomycota</taxon>
        <taxon>Peronosporomycetes</taxon>
        <taxon>Peronosporales</taxon>
        <taxon>Peronosporaceae</taxon>
        <taxon>Phytophthora</taxon>
    </lineage>
</organism>
<dbReference type="EMBL" id="NBNE01007298">
    <property type="protein sequence ID" value="OWZ00827.1"/>
    <property type="molecule type" value="Genomic_DNA"/>
</dbReference>
<accession>A0A225V7U4</accession>
<proteinExistence type="predicted"/>
<protein>
    <submittedName>
        <fullName evidence="1">Uncharacterized protein</fullName>
    </submittedName>
</protein>
<evidence type="ECO:0000313" key="1">
    <source>
        <dbReference type="EMBL" id="OWZ00827.1"/>
    </source>
</evidence>
<evidence type="ECO:0000313" key="2">
    <source>
        <dbReference type="Proteomes" id="UP000198211"/>
    </source>
</evidence>
<keyword evidence="2" id="KW-1185">Reference proteome</keyword>
<dbReference type="Proteomes" id="UP000198211">
    <property type="component" value="Unassembled WGS sequence"/>
</dbReference>
<dbReference type="AlphaFoldDB" id="A0A225V7U4"/>
<gene>
    <name evidence="1" type="ORF">PHMEG_00027898</name>
</gene>
<name>A0A225V7U4_9STRA</name>
<reference evidence="2" key="1">
    <citation type="submission" date="2017-03" db="EMBL/GenBank/DDBJ databases">
        <title>Phytopthora megakarya and P. palmivora, two closely related causual agents of cacao black pod achieved similar genome size and gene model numbers by different mechanisms.</title>
        <authorList>
            <person name="Ali S."/>
            <person name="Shao J."/>
            <person name="Larry D.J."/>
            <person name="Kronmiller B."/>
            <person name="Shen D."/>
            <person name="Strem M.D."/>
            <person name="Melnick R.L."/>
            <person name="Guiltinan M.J."/>
            <person name="Tyler B.M."/>
            <person name="Meinhardt L.W."/>
            <person name="Bailey B.A."/>
        </authorList>
    </citation>
    <scope>NUCLEOTIDE SEQUENCE [LARGE SCALE GENOMIC DNA]</scope>
    <source>
        <strain evidence="2">zdho120</strain>
    </source>
</reference>
<comment type="caution">
    <text evidence="1">The sequence shown here is derived from an EMBL/GenBank/DDBJ whole genome shotgun (WGS) entry which is preliminary data.</text>
</comment>
<sequence>MTSEAAKQKRGHVKKFVGSLNKEIPCSTPVLTCLKRRNKACLRKNALVSLRKMKQPILQTWQDR</sequence>